<accession>F3QUH8</accession>
<dbReference type="AlphaFoldDB" id="F3QUH8"/>
<dbReference type="EMBL" id="AFBR01000052">
    <property type="protein sequence ID" value="EGG53769.1"/>
    <property type="molecule type" value="Genomic_DNA"/>
</dbReference>
<protein>
    <submittedName>
        <fullName evidence="1">Uncharacterized protein</fullName>
    </submittedName>
</protein>
<proteinExistence type="predicted"/>
<dbReference type="HOGENOM" id="CLU_3028173_0_0_10"/>
<evidence type="ECO:0000313" key="2">
    <source>
        <dbReference type="Proteomes" id="UP000005546"/>
    </source>
</evidence>
<reference evidence="1 2" key="1">
    <citation type="submission" date="2011-02" db="EMBL/GenBank/DDBJ databases">
        <authorList>
            <person name="Weinstock G."/>
            <person name="Sodergren E."/>
            <person name="Clifton S."/>
            <person name="Fulton L."/>
            <person name="Fulton B."/>
            <person name="Courtney L."/>
            <person name="Fronick C."/>
            <person name="Harrison M."/>
            <person name="Strong C."/>
            <person name="Farmer C."/>
            <person name="Delahaunty K."/>
            <person name="Markovic C."/>
            <person name="Hall O."/>
            <person name="Minx P."/>
            <person name="Tomlinson C."/>
            <person name="Mitreva M."/>
            <person name="Hou S."/>
            <person name="Chen J."/>
            <person name="Wollam A."/>
            <person name="Pepin K.H."/>
            <person name="Johnson M."/>
            <person name="Bhonagiri V."/>
            <person name="Zhang X."/>
            <person name="Suruliraj S."/>
            <person name="Warren W."/>
            <person name="Chinwalla A."/>
            <person name="Mardis E.R."/>
            <person name="Wilson R.K."/>
        </authorList>
    </citation>
    <scope>NUCLEOTIDE SEQUENCE [LARGE SCALE GENOMIC DNA]</scope>
    <source>
        <strain evidence="1 2">YIT 11841</strain>
    </source>
</reference>
<evidence type="ECO:0000313" key="1">
    <source>
        <dbReference type="EMBL" id="EGG53769.1"/>
    </source>
</evidence>
<name>F3QUH8_9BACT</name>
<keyword evidence="2" id="KW-1185">Reference proteome</keyword>
<organism evidence="1 2">
    <name type="scientific">Paraprevotella xylaniphila YIT 11841</name>
    <dbReference type="NCBI Taxonomy" id="762982"/>
    <lineage>
        <taxon>Bacteria</taxon>
        <taxon>Pseudomonadati</taxon>
        <taxon>Bacteroidota</taxon>
        <taxon>Bacteroidia</taxon>
        <taxon>Bacteroidales</taxon>
        <taxon>Prevotellaceae</taxon>
        <taxon>Paraprevotella</taxon>
    </lineage>
</organism>
<comment type="caution">
    <text evidence="1">The sequence shown here is derived from an EMBL/GenBank/DDBJ whole genome shotgun (WGS) entry which is preliminary data.</text>
</comment>
<gene>
    <name evidence="1" type="ORF">HMPREF9442_01849</name>
</gene>
<sequence>MYPPNPVGGAFLPNRESYIRSGLENEKFYGWGWKMGNVLHGGKKRRCLYLWHRRF</sequence>
<dbReference type="Proteomes" id="UP000005546">
    <property type="component" value="Unassembled WGS sequence"/>
</dbReference>